<accession>A0A2U1JI24</accession>
<dbReference type="InterPro" id="IPR002355">
    <property type="entry name" value="Cu_oxidase_Cu_BS"/>
</dbReference>
<protein>
    <submittedName>
        <fullName evidence="3">Copper oxidase</fullName>
    </submittedName>
</protein>
<dbReference type="SUPFAM" id="SSF49503">
    <property type="entry name" value="Cupredoxins"/>
    <property type="match status" value="1"/>
</dbReference>
<organism evidence="3 4">
    <name type="scientific">Pueribacillus theae</name>
    <dbReference type="NCBI Taxonomy" id="2171751"/>
    <lineage>
        <taxon>Bacteria</taxon>
        <taxon>Bacillati</taxon>
        <taxon>Bacillota</taxon>
        <taxon>Bacilli</taxon>
        <taxon>Bacillales</taxon>
        <taxon>Bacillaceae</taxon>
        <taxon>Pueribacillus</taxon>
    </lineage>
</organism>
<gene>
    <name evidence="3" type="ORF">DCC39_18570</name>
</gene>
<evidence type="ECO:0000259" key="2">
    <source>
        <dbReference type="Pfam" id="PF07731"/>
    </source>
</evidence>
<dbReference type="AlphaFoldDB" id="A0A2U1JI24"/>
<dbReference type="EMBL" id="QCZG01000084">
    <property type="protein sequence ID" value="PWA04830.1"/>
    <property type="molecule type" value="Genomic_DNA"/>
</dbReference>
<reference evidence="3 4" key="1">
    <citation type="submission" date="2018-04" db="EMBL/GenBank/DDBJ databases">
        <title>Camelliibacillus theae gen. nov., sp. nov., isolated from Pu'er tea.</title>
        <authorList>
            <person name="Niu L."/>
        </authorList>
    </citation>
    <scope>NUCLEOTIDE SEQUENCE [LARGE SCALE GENOMIC DNA]</scope>
    <source>
        <strain evidence="3 4">T8</strain>
    </source>
</reference>
<dbReference type="GO" id="GO:0005507">
    <property type="term" value="F:copper ion binding"/>
    <property type="evidence" value="ECO:0007669"/>
    <property type="project" value="InterPro"/>
</dbReference>
<feature type="domain" description="Plastocyanin-like" evidence="2">
    <location>
        <begin position="2"/>
        <end position="29"/>
    </location>
</feature>
<evidence type="ECO:0000313" key="4">
    <source>
        <dbReference type="Proteomes" id="UP000245998"/>
    </source>
</evidence>
<feature type="non-terminal residue" evidence="3">
    <location>
        <position position="1"/>
    </location>
</feature>
<dbReference type="GO" id="GO:0016491">
    <property type="term" value="F:oxidoreductase activity"/>
    <property type="evidence" value="ECO:0007669"/>
    <property type="project" value="InterPro"/>
</dbReference>
<dbReference type="InterPro" id="IPR011706">
    <property type="entry name" value="Cu-oxidase_C"/>
</dbReference>
<dbReference type="Pfam" id="PF07731">
    <property type="entry name" value="Cu-oxidase_2"/>
    <property type="match status" value="1"/>
</dbReference>
<name>A0A2U1JI24_9BACI</name>
<comment type="caution">
    <text evidence="3">The sequence shown here is derived from an EMBL/GenBank/DDBJ whole genome shotgun (WGS) entry which is preliminary data.</text>
</comment>
<dbReference type="Proteomes" id="UP000245998">
    <property type="component" value="Unassembled WGS sequence"/>
</dbReference>
<dbReference type="PROSITE" id="PS00080">
    <property type="entry name" value="MULTICOPPER_OXIDASE2"/>
    <property type="match status" value="1"/>
</dbReference>
<keyword evidence="1" id="KW-0479">Metal-binding</keyword>
<keyword evidence="4" id="KW-1185">Reference proteome</keyword>
<sequence>EVAFLANNPGLWMDHCHNLDHALRGMTMHGAYENVYTPFTIGSETGNSPE</sequence>
<evidence type="ECO:0000256" key="1">
    <source>
        <dbReference type="ARBA" id="ARBA00022723"/>
    </source>
</evidence>
<proteinExistence type="predicted"/>
<evidence type="ECO:0000313" key="3">
    <source>
        <dbReference type="EMBL" id="PWA04830.1"/>
    </source>
</evidence>
<dbReference type="InterPro" id="IPR008972">
    <property type="entry name" value="Cupredoxin"/>
</dbReference>
<dbReference type="Gene3D" id="2.60.40.420">
    <property type="entry name" value="Cupredoxins - blue copper proteins"/>
    <property type="match status" value="1"/>
</dbReference>